<protein>
    <recommendedName>
        <fullName evidence="1">Heterokaryon incompatibility domain-containing protein</fullName>
    </recommendedName>
</protein>
<reference evidence="2 3" key="1">
    <citation type="submission" date="2024-02" db="EMBL/GenBank/DDBJ databases">
        <title>De novo assembly and annotation of 12 fungi associated with fruit tree decline syndrome in Ontario, Canada.</title>
        <authorList>
            <person name="Sulman M."/>
            <person name="Ellouze W."/>
            <person name="Ilyukhin E."/>
        </authorList>
    </citation>
    <scope>NUCLEOTIDE SEQUENCE [LARGE SCALE GENOMIC DNA]</scope>
    <source>
        <strain evidence="2 3">FDS-637</strain>
    </source>
</reference>
<dbReference type="InterPro" id="IPR010730">
    <property type="entry name" value="HET"/>
</dbReference>
<dbReference type="Proteomes" id="UP001430584">
    <property type="component" value="Unassembled WGS sequence"/>
</dbReference>
<dbReference type="InterPro" id="IPR052895">
    <property type="entry name" value="HetReg/Transcr_Mod"/>
</dbReference>
<dbReference type="RefSeq" id="XP_066638141.1">
    <property type="nucleotide sequence ID" value="XM_066772862.1"/>
</dbReference>
<keyword evidence="3" id="KW-1185">Reference proteome</keyword>
<dbReference type="EMBL" id="JAJVCZ030000001">
    <property type="protein sequence ID" value="KAL0265401.1"/>
    <property type="molecule type" value="Genomic_DNA"/>
</dbReference>
<dbReference type="PANTHER" id="PTHR24148">
    <property type="entry name" value="ANKYRIN REPEAT DOMAIN-CONTAINING PROTEIN 39 HOMOLOG-RELATED"/>
    <property type="match status" value="1"/>
</dbReference>
<accession>A0ABR3CWX7</accession>
<organism evidence="2 3">
    <name type="scientific">Diplodia seriata</name>
    <dbReference type="NCBI Taxonomy" id="420778"/>
    <lineage>
        <taxon>Eukaryota</taxon>
        <taxon>Fungi</taxon>
        <taxon>Dikarya</taxon>
        <taxon>Ascomycota</taxon>
        <taxon>Pezizomycotina</taxon>
        <taxon>Dothideomycetes</taxon>
        <taxon>Dothideomycetes incertae sedis</taxon>
        <taxon>Botryosphaeriales</taxon>
        <taxon>Botryosphaeriaceae</taxon>
        <taxon>Diplodia</taxon>
    </lineage>
</organism>
<name>A0ABR3CWX7_9PEZI</name>
<evidence type="ECO:0000313" key="3">
    <source>
        <dbReference type="Proteomes" id="UP001430584"/>
    </source>
</evidence>
<evidence type="ECO:0000259" key="1">
    <source>
        <dbReference type="Pfam" id="PF06985"/>
    </source>
</evidence>
<evidence type="ECO:0000313" key="2">
    <source>
        <dbReference type="EMBL" id="KAL0265401.1"/>
    </source>
</evidence>
<comment type="caution">
    <text evidence="2">The sequence shown here is derived from an EMBL/GenBank/DDBJ whole genome shotgun (WGS) entry which is preliminary data.</text>
</comment>
<proteinExistence type="predicted"/>
<dbReference type="Pfam" id="PF06985">
    <property type="entry name" value="HET"/>
    <property type="match status" value="1"/>
</dbReference>
<feature type="domain" description="Heterokaryon incompatibility" evidence="1">
    <location>
        <begin position="1"/>
        <end position="91"/>
    </location>
</feature>
<dbReference type="GeneID" id="92005453"/>
<gene>
    <name evidence="2" type="ORF">SLS55_001368</name>
</gene>
<dbReference type="PANTHER" id="PTHR24148:SF64">
    <property type="entry name" value="HETEROKARYON INCOMPATIBILITY DOMAIN-CONTAINING PROTEIN"/>
    <property type="match status" value="1"/>
</dbReference>
<sequence>MHEIYSQARRVIVWLGDPTSETDLAMQYIRNVHAPVEKGKEDQISDVVALKNWPLRFLSTAPLSLTDIASLVAFYKFLRQPWWYRAWIVQEMGLARALNMQCGKEIVTFSQVKAALQITRRIHPAFILYTDVVKRSIAEDPSLEADWPSDAINNALNLEYCRRMILERDARTASNGHPSAEQVSWSFWSTRARLCKMPHDRAFSLLGIAGKDFRKSFASRYEDAPEEHYRNTV</sequence>